<dbReference type="STRING" id="39488.ERS852450_02255"/>
<keyword evidence="2 3" id="KW-0067">ATP-binding</keyword>
<keyword evidence="3" id="KW-0963">Cytoplasm</keyword>
<dbReference type="PROSITE" id="PS51219">
    <property type="entry name" value="DPCK"/>
    <property type="match status" value="1"/>
</dbReference>
<keyword evidence="3 5" id="KW-0808">Transferase</keyword>
<dbReference type="Pfam" id="PF01121">
    <property type="entry name" value="CoaE"/>
    <property type="match status" value="1"/>
</dbReference>
<proteinExistence type="inferred from homology"/>
<reference evidence="6" key="1">
    <citation type="submission" date="2017-09" db="EMBL/GenBank/DDBJ databases">
        <authorList>
            <person name="Shetty A S."/>
        </authorList>
    </citation>
    <scope>NUCLEOTIDE SEQUENCE [LARGE SCALE GENOMIC DNA]</scope>
</reference>
<evidence type="ECO:0000256" key="4">
    <source>
        <dbReference type="NCBIfam" id="TIGR00152"/>
    </source>
</evidence>
<dbReference type="GO" id="GO:0004140">
    <property type="term" value="F:dephospho-CoA kinase activity"/>
    <property type="evidence" value="ECO:0007669"/>
    <property type="project" value="UniProtKB-UniRule"/>
</dbReference>
<dbReference type="EC" id="2.7.1.24" evidence="3 4"/>
<comment type="function">
    <text evidence="3">Catalyzes the phosphorylation of the 3'-hydroxyl group of dephosphocoenzyme A to form coenzyme A.</text>
</comment>
<dbReference type="CDD" id="cd02022">
    <property type="entry name" value="DPCK"/>
    <property type="match status" value="1"/>
</dbReference>
<evidence type="ECO:0000256" key="2">
    <source>
        <dbReference type="ARBA" id="ARBA00022840"/>
    </source>
</evidence>
<name>A0A285PQH5_9FIRM</name>
<dbReference type="GO" id="GO:0005737">
    <property type="term" value="C:cytoplasm"/>
    <property type="evidence" value="ECO:0007669"/>
    <property type="project" value="UniProtKB-SubCell"/>
</dbReference>
<dbReference type="HAMAP" id="MF_00376">
    <property type="entry name" value="Dephospho_CoA_kinase"/>
    <property type="match status" value="1"/>
</dbReference>
<comment type="subcellular location">
    <subcellularLocation>
        <location evidence="3">Cytoplasm</location>
    </subcellularLocation>
</comment>
<dbReference type="NCBIfam" id="TIGR00152">
    <property type="entry name" value="dephospho-CoA kinase"/>
    <property type="match status" value="1"/>
</dbReference>
<gene>
    <name evidence="3" type="primary">coaE</name>
    <name evidence="5" type="ORF">EHLA_1122</name>
</gene>
<dbReference type="RefSeq" id="WP_096239639.1">
    <property type="nucleotide sequence ID" value="NZ_LT907978.1"/>
</dbReference>
<keyword evidence="6" id="KW-1185">Reference proteome</keyword>
<dbReference type="AlphaFoldDB" id="A0A285PQH5"/>
<evidence type="ECO:0000256" key="3">
    <source>
        <dbReference type="HAMAP-Rule" id="MF_00376"/>
    </source>
</evidence>
<dbReference type="InterPro" id="IPR001977">
    <property type="entry name" value="Depp_CoAkinase"/>
</dbReference>
<dbReference type="PANTHER" id="PTHR10695:SF46">
    <property type="entry name" value="BIFUNCTIONAL COENZYME A SYNTHASE-RELATED"/>
    <property type="match status" value="1"/>
</dbReference>
<keyword evidence="3" id="KW-0173">Coenzyme A biosynthesis</keyword>
<dbReference type="UniPathway" id="UPA00241">
    <property type="reaction ID" value="UER00356"/>
</dbReference>
<dbReference type="GO" id="GO:0005524">
    <property type="term" value="F:ATP binding"/>
    <property type="evidence" value="ECO:0007669"/>
    <property type="project" value="UniProtKB-UniRule"/>
</dbReference>
<dbReference type="EMBL" id="LT907978">
    <property type="protein sequence ID" value="SOB71854.1"/>
    <property type="molecule type" value="Genomic_DNA"/>
</dbReference>
<keyword evidence="1 3" id="KW-0547">Nucleotide-binding</keyword>
<comment type="similarity">
    <text evidence="3">Belongs to the CoaE family.</text>
</comment>
<protein>
    <recommendedName>
        <fullName evidence="3 4">Dephospho-CoA kinase</fullName>
        <ecNumber evidence="3 4">2.7.1.24</ecNumber>
    </recommendedName>
    <alternativeName>
        <fullName evidence="3">Dephosphocoenzyme A kinase</fullName>
    </alternativeName>
</protein>
<dbReference type="PANTHER" id="PTHR10695">
    <property type="entry name" value="DEPHOSPHO-COA KINASE-RELATED"/>
    <property type="match status" value="1"/>
</dbReference>
<accession>A0A285PQH5</accession>
<evidence type="ECO:0000313" key="5">
    <source>
        <dbReference type="EMBL" id="SOB71854.1"/>
    </source>
</evidence>
<dbReference type="KEGG" id="ehl:EHLA_1122"/>
<dbReference type="GO" id="GO:0015937">
    <property type="term" value="P:coenzyme A biosynthetic process"/>
    <property type="evidence" value="ECO:0007669"/>
    <property type="project" value="UniProtKB-UniRule"/>
</dbReference>
<dbReference type="Gene3D" id="3.40.50.300">
    <property type="entry name" value="P-loop containing nucleotide triphosphate hydrolases"/>
    <property type="match status" value="1"/>
</dbReference>
<sequence length="210" mass="23802">MKQNKKRNDIKVVGITGGVGSGKSVVMNILKEKYGAEIILADLVAHDLMEPGQQNYLDIVEAFGEKVLAKDKTIDRPALAKLVFGDQEKLSRLNAITHPNVKKEIFRRIQRIKEKGEASFIAVEAALLLEEGYQNDFDTMWYVYVDEATRIERLKEGRGYTEEKCHEIMAKQLPEEAFRKECSTVIDNHLGISETENQIKTAVESLLSLY</sequence>
<comment type="catalytic activity">
    <reaction evidence="3">
        <text>3'-dephospho-CoA + ATP = ADP + CoA + H(+)</text>
        <dbReference type="Rhea" id="RHEA:18245"/>
        <dbReference type="ChEBI" id="CHEBI:15378"/>
        <dbReference type="ChEBI" id="CHEBI:30616"/>
        <dbReference type="ChEBI" id="CHEBI:57287"/>
        <dbReference type="ChEBI" id="CHEBI:57328"/>
        <dbReference type="ChEBI" id="CHEBI:456216"/>
        <dbReference type="EC" id="2.7.1.24"/>
    </reaction>
</comment>
<dbReference type="Proteomes" id="UP000217549">
    <property type="component" value="Chromosome I"/>
</dbReference>
<dbReference type="SUPFAM" id="SSF52540">
    <property type="entry name" value="P-loop containing nucleoside triphosphate hydrolases"/>
    <property type="match status" value="1"/>
</dbReference>
<evidence type="ECO:0000313" key="6">
    <source>
        <dbReference type="Proteomes" id="UP000217549"/>
    </source>
</evidence>
<dbReference type="InterPro" id="IPR027417">
    <property type="entry name" value="P-loop_NTPase"/>
</dbReference>
<organism evidence="5 6">
    <name type="scientific">Anaerobutyricum hallii</name>
    <dbReference type="NCBI Taxonomy" id="39488"/>
    <lineage>
        <taxon>Bacteria</taxon>
        <taxon>Bacillati</taxon>
        <taxon>Bacillota</taxon>
        <taxon>Clostridia</taxon>
        <taxon>Lachnospirales</taxon>
        <taxon>Lachnospiraceae</taxon>
        <taxon>Anaerobutyricum</taxon>
    </lineage>
</organism>
<comment type="pathway">
    <text evidence="3">Cofactor biosynthesis; coenzyme A biosynthesis; CoA from (R)-pantothenate: step 5/5.</text>
</comment>
<feature type="binding site" evidence="3">
    <location>
        <begin position="20"/>
        <end position="25"/>
    </location>
    <ligand>
        <name>ATP</name>
        <dbReference type="ChEBI" id="CHEBI:30616"/>
    </ligand>
</feature>
<keyword evidence="3 5" id="KW-0418">Kinase</keyword>
<evidence type="ECO:0000256" key="1">
    <source>
        <dbReference type="ARBA" id="ARBA00022741"/>
    </source>
</evidence>